<feature type="non-terminal residue" evidence="1">
    <location>
        <position position="59"/>
    </location>
</feature>
<accession>R4WS10</accession>
<organism evidence="1">
    <name type="scientific">Riptortus pedestris</name>
    <name type="common">Bean bug</name>
    <dbReference type="NCBI Taxonomy" id="329032"/>
    <lineage>
        <taxon>Eukaryota</taxon>
        <taxon>Metazoa</taxon>
        <taxon>Ecdysozoa</taxon>
        <taxon>Arthropoda</taxon>
        <taxon>Hexapoda</taxon>
        <taxon>Insecta</taxon>
        <taxon>Pterygota</taxon>
        <taxon>Neoptera</taxon>
        <taxon>Paraneoptera</taxon>
        <taxon>Hemiptera</taxon>
        <taxon>Heteroptera</taxon>
        <taxon>Panheteroptera</taxon>
        <taxon>Pentatomomorpha</taxon>
        <taxon>Coreoidea</taxon>
        <taxon>Alydidae</taxon>
        <taxon>Riptortus</taxon>
    </lineage>
</organism>
<evidence type="ECO:0000313" key="1">
    <source>
        <dbReference type="EMBL" id="BAN21686.1"/>
    </source>
</evidence>
<dbReference type="EMBL" id="AK418617">
    <property type="protein sequence ID" value="BAN21686.1"/>
    <property type="molecule type" value="mRNA"/>
</dbReference>
<proteinExistence type="evidence at transcript level"/>
<sequence>MSGIPEELMLKEHQRLHTTLRLIQIHCSKILYPLTLKPGGGRDSSKILHKTRENVHFKK</sequence>
<dbReference type="AlphaFoldDB" id="R4WS10"/>
<name>R4WS10_RIPPE</name>
<reference evidence="1" key="1">
    <citation type="journal article" date="2013" name="PLoS ONE">
        <title>Gene expression in gut symbiotic organ of stinkbug affected by extracellular bacterial symbiont.</title>
        <authorList>
            <person name="Futahashi R."/>
            <person name="Tanaka K."/>
            <person name="Tanahashi M."/>
            <person name="Nikoh N."/>
            <person name="Kikuchi Y."/>
            <person name="Lee B.L."/>
            <person name="Fukatsu T."/>
        </authorList>
    </citation>
    <scope>NUCLEOTIDE SEQUENCE</scope>
    <source>
        <tissue evidence="1">Midgut</tissue>
    </source>
</reference>
<protein>
    <submittedName>
        <fullName evidence="1">Unkown protein</fullName>
    </submittedName>
</protein>